<evidence type="ECO:0000313" key="2">
    <source>
        <dbReference type="EMBL" id="PWN33541.1"/>
    </source>
</evidence>
<gene>
    <name evidence="2" type="ORF">FA14DRAFT_63225</name>
</gene>
<keyword evidence="3" id="KW-1185">Reference proteome</keyword>
<dbReference type="OrthoDB" id="3365395at2759"/>
<feature type="region of interest" description="Disordered" evidence="1">
    <location>
        <begin position="556"/>
        <end position="585"/>
    </location>
</feature>
<evidence type="ECO:0008006" key="4">
    <source>
        <dbReference type="Google" id="ProtNLM"/>
    </source>
</evidence>
<sequence>MSRSRPEEIQPEHTPHKSAGTWIIKDCIDALIHAVHVVAESIALLLGMHFMLILHLVHLVASTSIQGASDTGTEQQNRQDTNTEPQNRRNRIRRPELNRANRRLTFEAGASLHLPALGPRPIHETVPPIRQPLLHKILASIDEFCSAYIDPCCVKIQKMANIFEQKGGYAGRVFSSLRRSELKLSPSNLDKLPPEIVTHILLLAATPNTPQAIPTKIALLSKRYHRMITSRLYANVHLSNPTVFRRFRMTLAVHNPSLGQHVRSLAVASKEFDSDGYMPDQVAEHVTLGIGIEQILLASPNLQHLFLDLFSLASLFNGTASRLEKGALPISLNTEFSLPQYLTLPTFANLKHVELTVFGLDNNAVEWFRQVLPRLQSLTIRWVTRRHGGVALGSVSEEDDWDVDDDSDLSNDERTDWQEGGKRHGDFMMFVEAIDLLRRWPYHNGQREGQQLKAVSVLAWPKAYRELKKHYSKTKDVYVEGEESIWDTSGNERMWNKSLPSGMHYDVEDETNNDSVPSTPGYFDQDRQPFEQFTTPSSIQTPITPNASLQPARLRIGKDHSFSSGPRRGPLNDWTYKQQVKAWSS</sequence>
<feature type="compositionally biased region" description="Polar residues" evidence="1">
    <location>
        <begin position="68"/>
        <end position="85"/>
    </location>
</feature>
<organism evidence="2 3">
    <name type="scientific">Meira miltonrushii</name>
    <dbReference type="NCBI Taxonomy" id="1280837"/>
    <lineage>
        <taxon>Eukaryota</taxon>
        <taxon>Fungi</taxon>
        <taxon>Dikarya</taxon>
        <taxon>Basidiomycota</taxon>
        <taxon>Ustilaginomycotina</taxon>
        <taxon>Exobasidiomycetes</taxon>
        <taxon>Exobasidiales</taxon>
        <taxon>Brachybasidiaceae</taxon>
        <taxon>Meira</taxon>
    </lineage>
</organism>
<protein>
    <recommendedName>
        <fullName evidence="4">F-box domain-containing protein</fullName>
    </recommendedName>
</protein>
<evidence type="ECO:0000313" key="3">
    <source>
        <dbReference type="Proteomes" id="UP000245771"/>
    </source>
</evidence>
<feature type="region of interest" description="Disordered" evidence="1">
    <location>
        <begin position="68"/>
        <end position="98"/>
    </location>
</feature>
<reference evidence="2 3" key="1">
    <citation type="journal article" date="2018" name="Mol. Biol. Evol.">
        <title>Broad Genomic Sampling Reveals a Smut Pathogenic Ancestry of the Fungal Clade Ustilaginomycotina.</title>
        <authorList>
            <person name="Kijpornyongpan T."/>
            <person name="Mondo S.J."/>
            <person name="Barry K."/>
            <person name="Sandor L."/>
            <person name="Lee J."/>
            <person name="Lipzen A."/>
            <person name="Pangilinan J."/>
            <person name="LaButti K."/>
            <person name="Hainaut M."/>
            <person name="Henrissat B."/>
            <person name="Grigoriev I.V."/>
            <person name="Spatafora J.W."/>
            <person name="Aime M.C."/>
        </authorList>
    </citation>
    <scope>NUCLEOTIDE SEQUENCE [LARGE SCALE GENOMIC DNA]</scope>
    <source>
        <strain evidence="2 3">MCA 3882</strain>
    </source>
</reference>
<accession>A0A316VC37</accession>
<feature type="compositionally biased region" description="Acidic residues" evidence="1">
    <location>
        <begin position="398"/>
        <end position="410"/>
    </location>
</feature>
<dbReference type="InParanoid" id="A0A316VC37"/>
<dbReference type="RefSeq" id="XP_025353843.1">
    <property type="nucleotide sequence ID" value="XM_025502597.1"/>
</dbReference>
<feature type="region of interest" description="Disordered" evidence="1">
    <location>
        <begin position="504"/>
        <end position="529"/>
    </location>
</feature>
<dbReference type="Proteomes" id="UP000245771">
    <property type="component" value="Unassembled WGS sequence"/>
</dbReference>
<feature type="compositionally biased region" description="Basic and acidic residues" evidence="1">
    <location>
        <begin position="411"/>
        <end position="420"/>
    </location>
</feature>
<evidence type="ECO:0000256" key="1">
    <source>
        <dbReference type="SAM" id="MobiDB-lite"/>
    </source>
</evidence>
<name>A0A316VC37_9BASI</name>
<proteinExistence type="predicted"/>
<feature type="region of interest" description="Disordered" evidence="1">
    <location>
        <begin position="398"/>
        <end position="420"/>
    </location>
</feature>
<dbReference type="GeneID" id="37024378"/>
<dbReference type="EMBL" id="KZ819604">
    <property type="protein sequence ID" value="PWN33541.1"/>
    <property type="molecule type" value="Genomic_DNA"/>
</dbReference>
<feature type="compositionally biased region" description="Polar residues" evidence="1">
    <location>
        <begin position="575"/>
        <end position="585"/>
    </location>
</feature>
<dbReference type="AlphaFoldDB" id="A0A316VC37"/>